<accession>A0A5N6U2E7</accession>
<name>A0A5N6U2E7_ASPAV</name>
<organism evidence="1 2">
    <name type="scientific">Aspergillus avenaceus</name>
    <dbReference type="NCBI Taxonomy" id="36643"/>
    <lineage>
        <taxon>Eukaryota</taxon>
        <taxon>Fungi</taxon>
        <taxon>Dikarya</taxon>
        <taxon>Ascomycota</taxon>
        <taxon>Pezizomycotina</taxon>
        <taxon>Eurotiomycetes</taxon>
        <taxon>Eurotiomycetidae</taxon>
        <taxon>Eurotiales</taxon>
        <taxon>Aspergillaceae</taxon>
        <taxon>Aspergillus</taxon>
        <taxon>Aspergillus subgen. Circumdati</taxon>
    </lineage>
</organism>
<evidence type="ECO:0000313" key="2">
    <source>
        <dbReference type="Proteomes" id="UP000325780"/>
    </source>
</evidence>
<reference evidence="1 2" key="1">
    <citation type="submission" date="2019-04" db="EMBL/GenBank/DDBJ databases">
        <title>Friends and foes A comparative genomics study of 23 Aspergillus species from section Flavi.</title>
        <authorList>
            <consortium name="DOE Joint Genome Institute"/>
            <person name="Kjaerbolling I."/>
            <person name="Vesth T."/>
            <person name="Frisvad J.C."/>
            <person name="Nybo J.L."/>
            <person name="Theobald S."/>
            <person name="Kildgaard S."/>
            <person name="Isbrandt T."/>
            <person name="Kuo A."/>
            <person name="Sato A."/>
            <person name="Lyhne E.K."/>
            <person name="Kogle M.E."/>
            <person name="Wiebenga A."/>
            <person name="Kun R.S."/>
            <person name="Lubbers R.J."/>
            <person name="Makela M.R."/>
            <person name="Barry K."/>
            <person name="Chovatia M."/>
            <person name="Clum A."/>
            <person name="Daum C."/>
            <person name="Haridas S."/>
            <person name="He G."/>
            <person name="LaButti K."/>
            <person name="Lipzen A."/>
            <person name="Mondo S."/>
            <person name="Riley R."/>
            <person name="Salamov A."/>
            <person name="Simmons B.A."/>
            <person name="Magnuson J.K."/>
            <person name="Henrissat B."/>
            <person name="Mortensen U.H."/>
            <person name="Larsen T.O."/>
            <person name="Devries R.P."/>
            <person name="Grigoriev I.V."/>
            <person name="Machida M."/>
            <person name="Baker S.E."/>
            <person name="Andersen M.R."/>
        </authorList>
    </citation>
    <scope>NUCLEOTIDE SEQUENCE [LARGE SCALE GENOMIC DNA]</scope>
    <source>
        <strain evidence="1 2">IBT 18842</strain>
    </source>
</reference>
<evidence type="ECO:0000313" key="1">
    <source>
        <dbReference type="EMBL" id="KAE8152775.1"/>
    </source>
</evidence>
<proteinExistence type="predicted"/>
<dbReference type="AlphaFoldDB" id="A0A5N6U2E7"/>
<dbReference type="Proteomes" id="UP000325780">
    <property type="component" value="Unassembled WGS sequence"/>
</dbReference>
<protein>
    <submittedName>
        <fullName evidence="1">Uncharacterized protein</fullName>
    </submittedName>
</protein>
<dbReference type="EMBL" id="ML742048">
    <property type="protein sequence ID" value="KAE8152775.1"/>
    <property type="molecule type" value="Genomic_DNA"/>
</dbReference>
<keyword evidence="2" id="KW-1185">Reference proteome</keyword>
<gene>
    <name evidence="1" type="ORF">BDV25DRAFT_137582</name>
</gene>
<sequence length="103" mass="11918">MSDGYYNLQFEFGNCIENKNYSYTELRQAMEEMKFGKVLSWTLATGQERYADRLLLLGVHGLIYGFKAAHYDHGDKRAAIRAIKAWVDKHSDTHRIANKEDVS</sequence>